<dbReference type="RefSeq" id="WP_394831466.1">
    <property type="nucleotide sequence ID" value="NZ_CP089929.1"/>
</dbReference>
<accession>A0ABZ2KTK5</accession>
<proteinExistence type="predicted"/>
<evidence type="ECO:0000313" key="4">
    <source>
        <dbReference type="EMBL" id="WXB01847.1"/>
    </source>
</evidence>
<dbReference type="Gene3D" id="2.120.10.30">
    <property type="entry name" value="TolB, C-terminal domain"/>
    <property type="match status" value="1"/>
</dbReference>
<name>A0ABZ2KTK5_9BACT</name>
<evidence type="ECO:0000256" key="1">
    <source>
        <dbReference type="ARBA" id="ARBA00004613"/>
    </source>
</evidence>
<feature type="signal peptide" evidence="3">
    <location>
        <begin position="1"/>
        <end position="21"/>
    </location>
</feature>
<keyword evidence="2" id="KW-0964">Secreted</keyword>
<dbReference type="Proteomes" id="UP001374803">
    <property type="component" value="Chromosome"/>
</dbReference>
<dbReference type="PANTHER" id="PTHR10009">
    <property type="entry name" value="PROTEIN YELLOW-RELATED"/>
    <property type="match status" value="1"/>
</dbReference>
<feature type="chain" id="PRO_5045506659" evidence="3">
    <location>
        <begin position="22"/>
        <end position="434"/>
    </location>
</feature>
<dbReference type="Pfam" id="PF03022">
    <property type="entry name" value="MRJP"/>
    <property type="match status" value="1"/>
</dbReference>
<evidence type="ECO:0000256" key="3">
    <source>
        <dbReference type="SAM" id="SignalP"/>
    </source>
</evidence>
<reference evidence="4" key="1">
    <citation type="submission" date="2021-12" db="EMBL/GenBank/DDBJ databases">
        <title>Discovery of the Pendulisporaceae a myxobacterial family with distinct sporulation behavior and unique specialized metabolism.</title>
        <authorList>
            <person name="Garcia R."/>
            <person name="Popoff A."/>
            <person name="Bader C.D."/>
            <person name="Loehr J."/>
            <person name="Walesch S."/>
            <person name="Walt C."/>
            <person name="Boldt J."/>
            <person name="Bunk B."/>
            <person name="Haeckl F.J.F.P.J."/>
            <person name="Gunesch A.P."/>
            <person name="Birkelbach J."/>
            <person name="Nuebel U."/>
            <person name="Pietschmann T."/>
            <person name="Bach T."/>
            <person name="Mueller R."/>
        </authorList>
    </citation>
    <scope>NUCLEOTIDE SEQUENCE</scope>
    <source>
        <strain evidence="4">MSr11367</strain>
    </source>
</reference>
<protein>
    <submittedName>
        <fullName evidence="4">Major royal jelly family protein</fullName>
    </submittedName>
</protein>
<evidence type="ECO:0000313" key="5">
    <source>
        <dbReference type="Proteomes" id="UP001374803"/>
    </source>
</evidence>
<evidence type="ECO:0000256" key="2">
    <source>
        <dbReference type="ARBA" id="ARBA00022525"/>
    </source>
</evidence>
<organism evidence="4 5">
    <name type="scientific">Pendulispora rubella</name>
    <dbReference type="NCBI Taxonomy" id="2741070"/>
    <lineage>
        <taxon>Bacteria</taxon>
        <taxon>Pseudomonadati</taxon>
        <taxon>Myxococcota</taxon>
        <taxon>Myxococcia</taxon>
        <taxon>Myxococcales</taxon>
        <taxon>Sorangiineae</taxon>
        <taxon>Pendulisporaceae</taxon>
        <taxon>Pendulispora</taxon>
    </lineage>
</organism>
<keyword evidence="3" id="KW-0732">Signal</keyword>
<dbReference type="EMBL" id="CP089983">
    <property type="protein sequence ID" value="WXB01847.1"/>
    <property type="molecule type" value="Genomic_DNA"/>
</dbReference>
<dbReference type="InterPro" id="IPR011042">
    <property type="entry name" value="6-blade_b-propeller_TolB-like"/>
</dbReference>
<dbReference type="PROSITE" id="PS51257">
    <property type="entry name" value="PROKAR_LIPOPROTEIN"/>
    <property type="match status" value="1"/>
</dbReference>
<dbReference type="PRINTS" id="PR01366">
    <property type="entry name" value="ROYALJELLY"/>
</dbReference>
<dbReference type="PANTHER" id="PTHR10009:SF18">
    <property type="entry name" value="PROTEIN YELLOW-LIKE PROTEIN"/>
    <property type="match status" value="1"/>
</dbReference>
<comment type="subcellular location">
    <subcellularLocation>
        <location evidence="1">Secreted</location>
    </subcellularLocation>
</comment>
<keyword evidence="5" id="KW-1185">Reference proteome</keyword>
<dbReference type="SUPFAM" id="SSF63829">
    <property type="entry name" value="Calcium-dependent phosphotriesterase"/>
    <property type="match status" value="1"/>
</dbReference>
<gene>
    <name evidence="4" type="ORF">LVJ94_33630</name>
</gene>
<dbReference type="InterPro" id="IPR017996">
    <property type="entry name" value="MRJP/yellow-related"/>
</dbReference>
<sequence length="434" mass="46772">MKTNPFGMYIGLLLVSGSAIAALACARNDEAQMPPGGVDAAQESGAVEVDAAQGNPFGKAEVMHSWTRMDWFWRSAAERQAYVSAGVYKGATLAGVDVDRKGNVYVTTPRWLDKGVPSTLNQVVTVYGKSVLLPFPGWDENAVGDAAAHFQNVLGVEVDSANRMWILDMGWVAGVDPTPDGAQKIVVLDLNTGKELKRYAIPDSVANRATSFLNDLVIDEKRELAFITDSGNRSGSPTASGIIVYDFKANSARRILDRHPSVQDDPTRELTVLGERALPTGRLAVGINGITLSPDGRTLYWNVTTGDAIYSANVDVLLDPAATATQIEQAITGPKRIGGGGDGLSADAKGRIYFTNLAAGKVQYFTPWGTTTATLAEGPGTEWPDSLTWDDKGGLWFSSNWLNRAFAGQMNFEQSTPNFRIWRIQTDSSKAFVK</sequence>